<dbReference type="Proteomes" id="UP000002497">
    <property type="component" value="Unassembled WGS sequence"/>
</dbReference>
<reference evidence="2" key="2">
    <citation type="submission" date="2010-03" db="EMBL/GenBank/DDBJ databases">
        <title>The genome sequence of Coccidioides posadasii strain Silveira.</title>
        <authorList>
            <consortium name="The Broad Institute Genome Sequencing Center for Infectious Disease"/>
            <person name="Neafsey D."/>
            <person name="Orbach M."/>
            <person name="Henn M.R."/>
            <person name="Cole G.T."/>
            <person name="Galgiani J."/>
            <person name="Gardner M.J."/>
            <person name="Kirkland T.N."/>
            <person name="Taylor J.W."/>
            <person name="Young S.K."/>
            <person name="Zeng Q."/>
            <person name="Koehrsen M."/>
            <person name="Alvarado L."/>
            <person name="Berlin A."/>
            <person name="Borenstein D."/>
            <person name="Chapman S.B."/>
            <person name="Chen Z."/>
            <person name="Engels R."/>
            <person name="Freedman E."/>
            <person name="Gellesch M."/>
            <person name="Goldberg J."/>
            <person name="Griggs A."/>
            <person name="Gujja S."/>
            <person name="Heilman E."/>
            <person name="Heiman D."/>
            <person name="Howarth C."/>
            <person name="Jen D."/>
            <person name="Larson L."/>
            <person name="Mehta T."/>
            <person name="Neiman D."/>
            <person name="Park D."/>
            <person name="Pearson M."/>
            <person name="Richards J."/>
            <person name="Roberts A."/>
            <person name="Saif S."/>
            <person name="Shea T."/>
            <person name="Shenoy N."/>
            <person name="Sisk P."/>
            <person name="Stolte C."/>
            <person name="Sykes S."/>
            <person name="Walk T."/>
            <person name="White J."/>
            <person name="Yandava C."/>
            <person name="Haas B."/>
            <person name="Nusbaum C."/>
            <person name="Birren B."/>
        </authorList>
    </citation>
    <scope>NUCLEOTIDE SEQUENCE [LARGE SCALE GENOMIC DNA]</scope>
    <source>
        <strain evidence="2">RMSCC 757 / Silveira</strain>
    </source>
</reference>
<name>E9DBR3_COCPS</name>
<reference evidence="2" key="1">
    <citation type="journal article" date="2010" name="Genome Res.">
        <title>Population genomic sequencing of Coccidioides fungi reveals recent hybridization and transposon control.</title>
        <authorList>
            <person name="Neafsey D.E."/>
            <person name="Barker B.M."/>
            <person name="Sharpton T.J."/>
            <person name="Stajich J.E."/>
            <person name="Park D.J."/>
            <person name="Whiston E."/>
            <person name="Hung C.-Y."/>
            <person name="McMahan C."/>
            <person name="White J."/>
            <person name="Sykes S."/>
            <person name="Heiman D."/>
            <person name="Young S."/>
            <person name="Zeng Q."/>
            <person name="Abouelleil A."/>
            <person name="Aftuck L."/>
            <person name="Bessette D."/>
            <person name="Brown A."/>
            <person name="FitzGerald M."/>
            <person name="Lui A."/>
            <person name="Macdonald J.P."/>
            <person name="Priest M."/>
            <person name="Orbach M.J."/>
            <person name="Galgiani J.N."/>
            <person name="Kirkland T.N."/>
            <person name="Cole G.T."/>
            <person name="Birren B.W."/>
            <person name="Henn M.R."/>
            <person name="Taylor J.W."/>
            <person name="Rounsley S.D."/>
        </authorList>
    </citation>
    <scope>NUCLEOTIDE SEQUENCE [LARGE SCALE GENOMIC DNA]</scope>
    <source>
        <strain evidence="2">RMSCC 757 / Silveira</strain>
    </source>
</reference>
<keyword evidence="2" id="KW-1185">Reference proteome</keyword>
<protein>
    <submittedName>
        <fullName evidence="1">Predicted protein</fullName>
    </submittedName>
</protein>
<dbReference type="VEuPathDB" id="FungiDB:CPSG_07265"/>
<sequence>MLHKARSLTDMMRTIQWDITVFLSFKQAVRLDEPCDECGRYIRISLKTLSKTGNIHAISHLIMVDKGRVPPGGKRRALLPLCPSPQRRAQQSEGFNKLTSYQMKMRIPVRRSTR</sequence>
<organism evidence="2">
    <name type="scientific">Coccidioides posadasii (strain RMSCC 757 / Silveira)</name>
    <name type="common">Valley fever fungus</name>
    <dbReference type="NCBI Taxonomy" id="443226"/>
    <lineage>
        <taxon>Eukaryota</taxon>
        <taxon>Fungi</taxon>
        <taxon>Dikarya</taxon>
        <taxon>Ascomycota</taxon>
        <taxon>Pezizomycotina</taxon>
        <taxon>Eurotiomycetes</taxon>
        <taxon>Eurotiomycetidae</taxon>
        <taxon>Onygenales</taxon>
        <taxon>Onygenaceae</taxon>
        <taxon>Coccidioides</taxon>
    </lineage>
</organism>
<dbReference type="AlphaFoldDB" id="E9DBR3"/>
<accession>E9DBR3</accession>
<dbReference type="HOGENOM" id="CLU_2120863_0_0_1"/>
<evidence type="ECO:0000313" key="2">
    <source>
        <dbReference type="Proteomes" id="UP000002497"/>
    </source>
</evidence>
<dbReference type="EMBL" id="GL636498">
    <property type="protein sequence ID" value="EFW16215.1"/>
    <property type="molecule type" value="Genomic_DNA"/>
</dbReference>
<evidence type="ECO:0000313" key="1">
    <source>
        <dbReference type="EMBL" id="EFW16215.1"/>
    </source>
</evidence>
<proteinExistence type="predicted"/>
<gene>
    <name evidence="1" type="ORF">CPSG_07265</name>
</gene>